<dbReference type="PANTHER" id="PTHR30283:SF4">
    <property type="entry name" value="PEROXIDE STRESS RESISTANCE PROTEIN YAAA"/>
    <property type="match status" value="1"/>
</dbReference>
<dbReference type="AlphaFoldDB" id="A0A934X4K0"/>
<dbReference type="InterPro" id="IPR005583">
    <property type="entry name" value="YaaA"/>
</dbReference>
<dbReference type="GO" id="GO:0005829">
    <property type="term" value="C:cytosol"/>
    <property type="evidence" value="ECO:0007669"/>
    <property type="project" value="TreeGrafter"/>
</dbReference>
<proteinExistence type="predicted"/>
<dbReference type="GO" id="GO:0033194">
    <property type="term" value="P:response to hydroperoxide"/>
    <property type="evidence" value="ECO:0007669"/>
    <property type="project" value="TreeGrafter"/>
</dbReference>
<evidence type="ECO:0000313" key="1">
    <source>
        <dbReference type="EMBL" id="MBK6300344.1"/>
    </source>
</evidence>
<accession>A0A934X4K0</accession>
<sequence>MIVLLPPSETKHQPSRGKALDLAGLSFPALGHTRAAVLAELVDLSGQPSALEVLGVSAGLADQVARNQRLATAPTATAGAIYTGVLYDALDLASMDSSARRRAARRLVVVSALFGALRITDRIPAYRLSMGVTLPAQGRLAALWREPLGQVLPDEVGRGLIVDARSATYAAAWTPTGALAERWVHIRVPGVSHLAKHTRGLVARAACESASDPRHPAGLATILTDAGFRVELGAPAKRGAPWILDVTAP</sequence>
<reference evidence="1 2" key="1">
    <citation type="submission" date="2020-10" db="EMBL/GenBank/DDBJ databases">
        <title>Connecting structure to function with the recovery of over 1000 high-quality activated sludge metagenome-assembled genomes encoding full-length rRNA genes using long-read sequencing.</title>
        <authorList>
            <person name="Singleton C.M."/>
            <person name="Petriglieri F."/>
            <person name="Kristensen J.M."/>
            <person name="Kirkegaard R.H."/>
            <person name="Michaelsen T.Y."/>
            <person name="Andersen M.H."/>
            <person name="Karst S.M."/>
            <person name="Dueholm M.S."/>
            <person name="Nielsen P.H."/>
            <person name="Albertsen M."/>
        </authorList>
    </citation>
    <scope>NUCLEOTIDE SEQUENCE [LARGE SCALE GENOMIC DNA]</scope>
    <source>
        <strain evidence="1">AalE_18-Q3-R2-46_BAT3C.188</strain>
    </source>
</reference>
<dbReference type="EMBL" id="JADIXZ010000003">
    <property type="protein sequence ID" value="MBK6300344.1"/>
    <property type="molecule type" value="Genomic_DNA"/>
</dbReference>
<comment type="caution">
    <text evidence="1">The sequence shown here is derived from an EMBL/GenBank/DDBJ whole genome shotgun (WGS) entry which is preliminary data.</text>
</comment>
<dbReference type="Pfam" id="PF03883">
    <property type="entry name" value="H2O2_YaaD"/>
    <property type="match status" value="1"/>
</dbReference>
<organism evidence="1 2">
    <name type="scientific">Candidatus Phosphoribacter hodrii</name>
    <dbReference type="NCBI Taxonomy" id="2953743"/>
    <lineage>
        <taxon>Bacteria</taxon>
        <taxon>Bacillati</taxon>
        <taxon>Actinomycetota</taxon>
        <taxon>Actinomycetes</taxon>
        <taxon>Micrococcales</taxon>
        <taxon>Dermatophilaceae</taxon>
        <taxon>Candidatus Phosphoribacter</taxon>
    </lineage>
</organism>
<name>A0A934X4K0_9MICO</name>
<protein>
    <submittedName>
        <fullName evidence="1">Peroxide stress protein YaaA</fullName>
    </submittedName>
</protein>
<dbReference type="PANTHER" id="PTHR30283">
    <property type="entry name" value="PEROXIDE STRESS RESPONSE PROTEIN YAAA"/>
    <property type="match status" value="1"/>
</dbReference>
<evidence type="ECO:0000313" key="2">
    <source>
        <dbReference type="Proteomes" id="UP000718281"/>
    </source>
</evidence>
<dbReference type="Proteomes" id="UP000718281">
    <property type="component" value="Unassembled WGS sequence"/>
</dbReference>
<gene>
    <name evidence="1" type="primary">yaaA</name>
    <name evidence="1" type="ORF">IPF40_04540</name>
</gene>